<evidence type="ECO:0000256" key="4">
    <source>
        <dbReference type="ARBA" id="ARBA00022729"/>
    </source>
</evidence>
<dbReference type="SUPFAM" id="SSF49452">
    <property type="entry name" value="Starch-binding domain-like"/>
    <property type="match status" value="1"/>
</dbReference>
<dbReference type="OrthoDB" id="333656at2759"/>
<dbReference type="RefSeq" id="XP_029220475.1">
    <property type="nucleotide sequence ID" value="XM_029363109.1"/>
</dbReference>
<comment type="similarity">
    <text evidence="2">Belongs to the EMC7 family.</text>
</comment>
<evidence type="ECO:0000256" key="7">
    <source>
        <dbReference type="SAM" id="MobiDB-lite"/>
    </source>
</evidence>
<dbReference type="PANTHER" id="PTHR13605:SF4">
    <property type="entry name" value="ER MEMBRANE PROTEIN COMPLEX SUBUNIT 7"/>
    <property type="match status" value="1"/>
</dbReference>
<feature type="compositionally biased region" description="Low complexity" evidence="7">
    <location>
        <begin position="315"/>
        <end position="329"/>
    </location>
</feature>
<accession>A0A2A9MKF6</accession>
<feature type="region of interest" description="Disordered" evidence="7">
    <location>
        <begin position="307"/>
        <end position="329"/>
    </location>
</feature>
<dbReference type="EMBL" id="NWUJ01000003">
    <property type="protein sequence ID" value="PFH36466.1"/>
    <property type="molecule type" value="Genomic_DNA"/>
</dbReference>
<keyword evidence="4" id="KW-0732">Signal</keyword>
<protein>
    <recommendedName>
        <fullName evidence="8">ER membrane protein complex subunit 7 beta-sandwich domain-containing protein</fullName>
    </recommendedName>
</protein>
<evidence type="ECO:0000256" key="1">
    <source>
        <dbReference type="ARBA" id="ARBA00004167"/>
    </source>
</evidence>
<keyword evidence="10" id="KW-1185">Reference proteome</keyword>
<dbReference type="GO" id="GO:0030246">
    <property type="term" value="F:carbohydrate binding"/>
    <property type="evidence" value="ECO:0007669"/>
    <property type="project" value="InterPro"/>
</dbReference>
<keyword evidence="6" id="KW-0472">Membrane</keyword>
<dbReference type="InterPro" id="IPR019008">
    <property type="entry name" value="Beta_sandwich_EMC7"/>
</dbReference>
<sequence>MLQQGPFARPACGAAPRHVAALPQGAGALNLHPSPQMWLSFCRYQTRSASARMLRAATAEAHEACTACHTPSQATQPRSPLRISGSSSWVLFAVTFFMSLASGDATGASYAQAVSPPSSRATETVAAAPSSLVSGRVFVPPHLLSGVRISVNGDLLSLSPSSSGDFVLPRLPVGSYVVQPSHPLLAFPSYLLTVSSASESLAAAPAGDQAASAPKASVYLLGESFRPLTPEAPLPLPLRVLPTSGPPAYFVVKPPFSLLFLLQQPLLLVAAACFGLMWCLPKLQKYQEEEERRQNLIAQQHQQALHGARGGGHEGATAVARRSGASGGASANLYADRTAVEGGRGAGDEDCSAFLRGLTTLREDRRAVRH</sequence>
<evidence type="ECO:0000256" key="3">
    <source>
        <dbReference type="ARBA" id="ARBA00022692"/>
    </source>
</evidence>
<comment type="caution">
    <text evidence="9">The sequence shown here is derived from an EMBL/GenBank/DDBJ whole genome shotgun (WGS) entry which is preliminary data.</text>
</comment>
<evidence type="ECO:0000313" key="9">
    <source>
        <dbReference type="EMBL" id="PFH36466.1"/>
    </source>
</evidence>
<evidence type="ECO:0000313" key="10">
    <source>
        <dbReference type="Proteomes" id="UP000224006"/>
    </source>
</evidence>
<gene>
    <name evidence="9" type="ORF">BESB_046580</name>
</gene>
<dbReference type="GO" id="GO:0072546">
    <property type="term" value="C:EMC complex"/>
    <property type="evidence" value="ECO:0007669"/>
    <property type="project" value="TreeGrafter"/>
</dbReference>
<evidence type="ECO:0000259" key="8">
    <source>
        <dbReference type="Pfam" id="PF09430"/>
    </source>
</evidence>
<proteinExistence type="inferred from homology"/>
<dbReference type="PANTHER" id="PTHR13605">
    <property type="entry name" value="ER MEMBRANE PROTEIN COMPLEX SUBUNIT 7"/>
    <property type="match status" value="1"/>
</dbReference>
<dbReference type="InterPro" id="IPR013784">
    <property type="entry name" value="Carb-bd-like_fold"/>
</dbReference>
<evidence type="ECO:0000256" key="5">
    <source>
        <dbReference type="ARBA" id="ARBA00022989"/>
    </source>
</evidence>
<keyword evidence="3" id="KW-0812">Transmembrane</keyword>
<name>A0A2A9MKF6_BESBE</name>
<comment type="subcellular location">
    <subcellularLocation>
        <location evidence="1">Membrane</location>
        <topology evidence="1">Single-pass membrane protein</topology>
    </subcellularLocation>
</comment>
<evidence type="ECO:0000256" key="2">
    <source>
        <dbReference type="ARBA" id="ARBA00008880"/>
    </source>
</evidence>
<keyword evidence="5" id="KW-1133">Transmembrane helix</keyword>
<dbReference type="GeneID" id="40309588"/>
<dbReference type="AlphaFoldDB" id="A0A2A9MKF6"/>
<dbReference type="Pfam" id="PF09430">
    <property type="entry name" value="EMC7_beta-sandw"/>
    <property type="match status" value="1"/>
</dbReference>
<dbReference type="Proteomes" id="UP000224006">
    <property type="component" value="Chromosome III"/>
</dbReference>
<dbReference type="KEGG" id="bbes:BESB_046580"/>
<dbReference type="VEuPathDB" id="ToxoDB:BESB_046580"/>
<dbReference type="InterPro" id="IPR039163">
    <property type="entry name" value="EMC7"/>
</dbReference>
<reference evidence="9 10" key="1">
    <citation type="submission" date="2017-09" db="EMBL/GenBank/DDBJ databases">
        <title>Genome sequencing of Besnoitia besnoiti strain Bb-Ger1.</title>
        <authorList>
            <person name="Schares G."/>
            <person name="Venepally P."/>
            <person name="Lorenzi H.A."/>
        </authorList>
    </citation>
    <scope>NUCLEOTIDE SEQUENCE [LARGE SCALE GENOMIC DNA]</scope>
    <source>
        <strain evidence="9 10">Bb-Ger1</strain>
    </source>
</reference>
<feature type="domain" description="ER membrane protein complex subunit 7 beta-sandwich" evidence="8">
    <location>
        <begin position="143"/>
        <end position="269"/>
    </location>
</feature>
<organism evidence="9 10">
    <name type="scientific">Besnoitia besnoiti</name>
    <name type="common">Apicomplexan protozoan</name>
    <dbReference type="NCBI Taxonomy" id="94643"/>
    <lineage>
        <taxon>Eukaryota</taxon>
        <taxon>Sar</taxon>
        <taxon>Alveolata</taxon>
        <taxon>Apicomplexa</taxon>
        <taxon>Conoidasida</taxon>
        <taxon>Coccidia</taxon>
        <taxon>Eucoccidiorida</taxon>
        <taxon>Eimeriorina</taxon>
        <taxon>Sarcocystidae</taxon>
        <taxon>Besnoitia</taxon>
    </lineage>
</organism>
<dbReference type="STRING" id="94643.A0A2A9MKF6"/>
<evidence type="ECO:0000256" key="6">
    <source>
        <dbReference type="ARBA" id="ARBA00023136"/>
    </source>
</evidence>